<keyword evidence="2" id="KW-0812">Transmembrane</keyword>
<dbReference type="RefSeq" id="WP_344568854.1">
    <property type="nucleotide sequence ID" value="NZ_BAAATG010000058.1"/>
</dbReference>
<feature type="region of interest" description="Disordered" evidence="1">
    <location>
        <begin position="218"/>
        <end position="254"/>
    </location>
</feature>
<reference evidence="4" key="1">
    <citation type="journal article" date="2019" name="Int. J. Syst. Evol. Microbiol.">
        <title>The Global Catalogue of Microorganisms (GCM) 10K type strain sequencing project: providing services to taxonomists for standard genome sequencing and annotation.</title>
        <authorList>
            <consortium name="The Broad Institute Genomics Platform"/>
            <consortium name="The Broad Institute Genome Sequencing Center for Infectious Disease"/>
            <person name="Wu L."/>
            <person name="Ma J."/>
        </authorList>
    </citation>
    <scope>NUCLEOTIDE SEQUENCE [LARGE SCALE GENOMIC DNA]</scope>
    <source>
        <strain evidence="4">CGMCC 4.7131</strain>
    </source>
</reference>
<accession>A0ABW0E4M3</accession>
<sequence>MSDELAGALRELAARHETPPRVGAAEVRDRARRRSRRRRATVALGTAATAACVLTAVAFTLHTGEHDRNGRTPAAAPDARTPAPTTATPVPAPTTATPVPASDGVLDLGRHTLTVGERVMRVDSHSFRRFPPGSRMTVTAKADLKTLPLEGAARSGKAVKVPYLVELRTPDRQPVYAGALAFDTKALAALSAETGWLGMSPTDAEWFYTRARTGDRIEITSTATPSAEATATAPTRAETAAGSRTPGTAGGTGG</sequence>
<keyword evidence="2" id="KW-1133">Transmembrane helix</keyword>
<evidence type="ECO:0000256" key="1">
    <source>
        <dbReference type="SAM" id="MobiDB-lite"/>
    </source>
</evidence>
<keyword evidence="2" id="KW-0472">Membrane</keyword>
<feature type="compositionally biased region" description="Low complexity" evidence="1">
    <location>
        <begin position="220"/>
        <end position="241"/>
    </location>
</feature>
<dbReference type="Proteomes" id="UP001596035">
    <property type="component" value="Unassembled WGS sequence"/>
</dbReference>
<feature type="region of interest" description="Disordered" evidence="1">
    <location>
        <begin position="64"/>
        <end position="105"/>
    </location>
</feature>
<evidence type="ECO:0000256" key="2">
    <source>
        <dbReference type="SAM" id="Phobius"/>
    </source>
</evidence>
<feature type="compositionally biased region" description="Low complexity" evidence="1">
    <location>
        <begin position="1"/>
        <end position="11"/>
    </location>
</feature>
<feature type="compositionally biased region" description="Basic residues" evidence="1">
    <location>
        <begin position="30"/>
        <end position="40"/>
    </location>
</feature>
<protein>
    <recommendedName>
        <fullName evidence="5">L,D-transpeptidase</fullName>
    </recommendedName>
</protein>
<feature type="transmembrane region" description="Helical" evidence="2">
    <location>
        <begin position="40"/>
        <end position="61"/>
    </location>
</feature>
<evidence type="ECO:0000313" key="4">
    <source>
        <dbReference type="Proteomes" id="UP001596035"/>
    </source>
</evidence>
<organism evidence="3 4">
    <name type="scientific">Streptomyces atrovirens</name>
    <dbReference type="NCBI Taxonomy" id="285556"/>
    <lineage>
        <taxon>Bacteria</taxon>
        <taxon>Bacillati</taxon>
        <taxon>Actinomycetota</taxon>
        <taxon>Actinomycetes</taxon>
        <taxon>Kitasatosporales</taxon>
        <taxon>Streptomycetaceae</taxon>
        <taxon>Streptomyces</taxon>
    </lineage>
</organism>
<evidence type="ECO:0000313" key="3">
    <source>
        <dbReference type="EMBL" id="MFC5244802.1"/>
    </source>
</evidence>
<feature type="region of interest" description="Disordered" evidence="1">
    <location>
        <begin position="1"/>
        <end position="40"/>
    </location>
</feature>
<keyword evidence="4" id="KW-1185">Reference proteome</keyword>
<gene>
    <name evidence="3" type="ORF">ACFPWV_33640</name>
</gene>
<name>A0ABW0E4M3_9ACTN</name>
<dbReference type="EMBL" id="JBHSKN010000032">
    <property type="protein sequence ID" value="MFC5244802.1"/>
    <property type="molecule type" value="Genomic_DNA"/>
</dbReference>
<evidence type="ECO:0008006" key="5">
    <source>
        <dbReference type="Google" id="ProtNLM"/>
    </source>
</evidence>
<proteinExistence type="predicted"/>
<feature type="compositionally biased region" description="Low complexity" evidence="1">
    <location>
        <begin position="71"/>
        <end position="101"/>
    </location>
</feature>
<comment type="caution">
    <text evidence="3">The sequence shown here is derived from an EMBL/GenBank/DDBJ whole genome shotgun (WGS) entry which is preliminary data.</text>
</comment>